<dbReference type="Pfam" id="PF00175">
    <property type="entry name" value="NAD_binding_1"/>
    <property type="match status" value="1"/>
</dbReference>
<protein>
    <submittedName>
        <fullName evidence="8">NADPH-dependent diflavin oxidoreductase 1</fullName>
    </submittedName>
</protein>
<evidence type="ECO:0000256" key="6">
    <source>
        <dbReference type="ARBA" id="ARBA00023002"/>
    </source>
</evidence>
<dbReference type="InterPro" id="IPR017938">
    <property type="entry name" value="Riboflavin_synthase-like_b-brl"/>
</dbReference>
<evidence type="ECO:0000256" key="4">
    <source>
        <dbReference type="ARBA" id="ARBA00022827"/>
    </source>
</evidence>
<dbReference type="InterPro" id="IPR001709">
    <property type="entry name" value="Flavoprot_Pyr_Nucl_cyt_Rdtase"/>
</dbReference>
<dbReference type="AlphaFoldDB" id="A0ABD2Q4S1"/>
<comment type="cofactor">
    <cofactor evidence="1">
        <name>FMN</name>
        <dbReference type="ChEBI" id="CHEBI:58210"/>
    </cofactor>
</comment>
<comment type="cofactor">
    <cofactor evidence="2">
        <name>FAD</name>
        <dbReference type="ChEBI" id="CHEBI:57692"/>
    </cofactor>
</comment>
<evidence type="ECO:0000256" key="2">
    <source>
        <dbReference type="ARBA" id="ARBA00001974"/>
    </source>
</evidence>
<keyword evidence="4" id="KW-0274">FAD</keyword>
<dbReference type="SUPFAM" id="SSF63380">
    <property type="entry name" value="Riboflavin synthase domain-like"/>
    <property type="match status" value="1"/>
</dbReference>
<dbReference type="SUPFAM" id="SSF52343">
    <property type="entry name" value="Ferredoxin reductase-like, C-terminal NADP-linked domain"/>
    <property type="match status" value="1"/>
</dbReference>
<evidence type="ECO:0000313" key="9">
    <source>
        <dbReference type="Proteomes" id="UP001626550"/>
    </source>
</evidence>
<dbReference type="Gene3D" id="2.40.30.10">
    <property type="entry name" value="Translation factors"/>
    <property type="match status" value="1"/>
</dbReference>
<dbReference type="PANTHER" id="PTHR19384">
    <property type="entry name" value="NITRIC OXIDE SYNTHASE-RELATED"/>
    <property type="match status" value="1"/>
</dbReference>
<dbReference type="InterPro" id="IPR029039">
    <property type="entry name" value="Flavoprotein-like_sf"/>
</dbReference>
<dbReference type="InterPro" id="IPR017927">
    <property type="entry name" value="FAD-bd_FR_type"/>
</dbReference>
<dbReference type="Proteomes" id="UP001626550">
    <property type="component" value="Unassembled WGS sequence"/>
</dbReference>
<dbReference type="EMBL" id="JBJKFK010000955">
    <property type="protein sequence ID" value="KAL3314584.1"/>
    <property type="molecule type" value="Genomic_DNA"/>
</dbReference>
<dbReference type="PRINTS" id="PR00371">
    <property type="entry name" value="FPNCR"/>
</dbReference>
<dbReference type="PROSITE" id="PS51384">
    <property type="entry name" value="FAD_FR"/>
    <property type="match status" value="1"/>
</dbReference>
<dbReference type="Gene3D" id="3.40.50.80">
    <property type="entry name" value="Nucleotide-binding domain of ferredoxin-NADP reductase (FNR) module"/>
    <property type="match status" value="1"/>
</dbReference>
<dbReference type="Gene3D" id="1.20.990.10">
    <property type="entry name" value="NADPH-cytochrome p450 Reductase, Chain A, domain 3"/>
    <property type="match status" value="1"/>
</dbReference>
<accession>A0ABD2Q4S1</accession>
<keyword evidence="9" id="KW-1185">Reference proteome</keyword>
<keyword evidence="6" id="KW-0560">Oxidoreductase</keyword>
<dbReference type="Pfam" id="PF00667">
    <property type="entry name" value="FAD_binding_1"/>
    <property type="match status" value="1"/>
</dbReference>
<feature type="domain" description="FAD-binding FR-type" evidence="7">
    <location>
        <begin position="133"/>
        <end position="375"/>
    </location>
</feature>
<dbReference type="InterPro" id="IPR039261">
    <property type="entry name" value="FNR_nucleotide-bd"/>
</dbReference>
<sequence>MHKNLPIGKTLPNLEFIVLGFGDSSYQKYNEIAIKLYNRFNILGATPKLLSSNLESGLFLVDDSAPGGLMSGIHQFTIKLFSFLIKIFNLEIEFDWKSVESPSFIASFPSEILVKHGISKSKMSAYTNPQNITNYYSLECRENVRVTGKEHFQDTRLISFESTQNATYEAGDVVYIQAENSDEDVDRFFAVTQQPRDLTVRISGCAILDASIDHSLYSIVKACFNLNSTPNQFFFLDLASLHQRNQQSNPSERLCNELQRLLEFGFATTSEDVDEFYSYSSRMKRSLLEVLEDFPMTSLLLEPQFWFEVLPYPITPRAYSLCNAAHEPPQILVAVVNFKTKMKKPRKGICSSYLQSLSPGQRILCRIAKTSCSLNFSSHLLTQVPNRPCILIAPGTCVSPMRSFLLQQDHLACDMMQPNLLIFGCRTKSQDLYFGNEWNDLVKRNRLIVFYALSREPGVEKTYVQKVVTQQADLIWRYLSLFQASVMVVANTKSMARETRQAFLDIICKAEPSLDAEQFLQDRYQVEAWG</sequence>
<evidence type="ECO:0000256" key="3">
    <source>
        <dbReference type="ARBA" id="ARBA00022630"/>
    </source>
</evidence>
<dbReference type="SUPFAM" id="SSF52218">
    <property type="entry name" value="Flavoproteins"/>
    <property type="match status" value="1"/>
</dbReference>
<dbReference type="InterPro" id="IPR003097">
    <property type="entry name" value="CysJ-like_FAD-binding"/>
</dbReference>
<evidence type="ECO:0000259" key="7">
    <source>
        <dbReference type="PROSITE" id="PS51384"/>
    </source>
</evidence>
<keyword evidence="3" id="KW-0285">Flavoprotein</keyword>
<reference evidence="8 9" key="1">
    <citation type="submission" date="2024-11" db="EMBL/GenBank/DDBJ databases">
        <title>Adaptive evolution of stress response genes in parasites aligns with host niche diversity.</title>
        <authorList>
            <person name="Hahn C."/>
            <person name="Resl P."/>
        </authorList>
    </citation>
    <scope>NUCLEOTIDE SEQUENCE [LARGE SCALE GENOMIC DNA]</scope>
    <source>
        <strain evidence="8">EGGRZ-B1_66</strain>
        <tissue evidence="8">Body</tissue>
    </source>
</reference>
<evidence type="ECO:0000313" key="8">
    <source>
        <dbReference type="EMBL" id="KAL3314584.1"/>
    </source>
</evidence>
<dbReference type="InterPro" id="IPR001433">
    <property type="entry name" value="OxRdtase_FAD/NAD-bd"/>
</dbReference>
<dbReference type="Gene3D" id="3.40.50.360">
    <property type="match status" value="1"/>
</dbReference>
<dbReference type="GO" id="GO:0016491">
    <property type="term" value="F:oxidoreductase activity"/>
    <property type="evidence" value="ECO:0007669"/>
    <property type="project" value="UniProtKB-KW"/>
</dbReference>
<comment type="caution">
    <text evidence="8">The sequence shown here is derived from an EMBL/GenBank/DDBJ whole genome shotgun (WGS) entry which is preliminary data.</text>
</comment>
<name>A0ABD2Q4S1_9PLAT</name>
<keyword evidence="5" id="KW-0521">NADP</keyword>
<evidence type="ECO:0000256" key="1">
    <source>
        <dbReference type="ARBA" id="ARBA00001917"/>
    </source>
</evidence>
<dbReference type="InterPro" id="IPR023173">
    <property type="entry name" value="NADPH_Cyt_P450_Rdtase_alpha"/>
</dbReference>
<organism evidence="8 9">
    <name type="scientific">Cichlidogyrus casuarinus</name>
    <dbReference type="NCBI Taxonomy" id="1844966"/>
    <lineage>
        <taxon>Eukaryota</taxon>
        <taxon>Metazoa</taxon>
        <taxon>Spiralia</taxon>
        <taxon>Lophotrochozoa</taxon>
        <taxon>Platyhelminthes</taxon>
        <taxon>Monogenea</taxon>
        <taxon>Monopisthocotylea</taxon>
        <taxon>Dactylogyridea</taxon>
        <taxon>Ancyrocephalidae</taxon>
        <taxon>Cichlidogyrus</taxon>
    </lineage>
</organism>
<gene>
    <name evidence="8" type="primary">NDOR1</name>
    <name evidence="8" type="ORF">Ciccas_006792</name>
</gene>
<evidence type="ECO:0000256" key="5">
    <source>
        <dbReference type="ARBA" id="ARBA00022857"/>
    </source>
</evidence>
<dbReference type="PANTHER" id="PTHR19384:SF10">
    <property type="entry name" value="NADPH-DEPENDENT DIFLAVIN OXIDOREDUCTASE 1"/>
    <property type="match status" value="1"/>
</dbReference>
<proteinExistence type="predicted"/>